<name>A0A1I3TYP9_9ACTN</name>
<keyword evidence="2" id="KW-1185">Reference proteome</keyword>
<evidence type="ECO:0000313" key="2">
    <source>
        <dbReference type="Proteomes" id="UP000198928"/>
    </source>
</evidence>
<dbReference type="RefSeq" id="WP_093846740.1">
    <property type="nucleotide sequence ID" value="NZ_FOSG01000001.1"/>
</dbReference>
<evidence type="ECO:0000313" key="1">
    <source>
        <dbReference type="EMBL" id="SFJ76384.1"/>
    </source>
</evidence>
<proteinExistence type="predicted"/>
<dbReference type="Proteomes" id="UP000198928">
    <property type="component" value="Unassembled WGS sequence"/>
</dbReference>
<dbReference type="EMBL" id="FOSG01000001">
    <property type="protein sequence ID" value="SFJ76384.1"/>
    <property type="molecule type" value="Genomic_DNA"/>
</dbReference>
<reference evidence="2" key="1">
    <citation type="submission" date="2016-10" db="EMBL/GenBank/DDBJ databases">
        <authorList>
            <person name="Varghese N."/>
            <person name="Submissions S."/>
        </authorList>
    </citation>
    <scope>NUCLEOTIDE SEQUENCE [LARGE SCALE GENOMIC DNA]</scope>
    <source>
        <strain evidence="2">PL19</strain>
    </source>
</reference>
<sequence>MTRSEQIRDAARLWQEHLDAGFPAGLRGVEFEGIDMVMLDADTAGCVCTWLNNGGALDPERRRILQTRLEDLARVIPQISAPSGRQYYQRLHRLALLASSASDAK</sequence>
<accession>A0A1I3TYP9</accession>
<gene>
    <name evidence="1" type="ORF">SAMN05192584_101202</name>
</gene>
<dbReference type="AlphaFoldDB" id="A0A1I3TYP9"/>
<organism evidence="1 2">
    <name type="scientific">Streptomyces pini</name>
    <dbReference type="NCBI Taxonomy" id="1520580"/>
    <lineage>
        <taxon>Bacteria</taxon>
        <taxon>Bacillati</taxon>
        <taxon>Actinomycetota</taxon>
        <taxon>Actinomycetes</taxon>
        <taxon>Kitasatosporales</taxon>
        <taxon>Streptomycetaceae</taxon>
        <taxon>Streptomyces</taxon>
    </lineage>
</organism>
<protein>
    <submittedName>
        <fullName evidence="1">Uncharacterized protein</fullName>
    </submittedName>
</protein>
<dbReference type="OrthoDB" id="3478973at2"/>